<dbReference type="Proteomes" id="UP000604046">
    <property type="component" value="Unassembled WGS sequence"/>
</dbReference>
<feature type="transmembrane region" description="Helical" evidence="1">
    <location>
        <begin position="312"/>
        <end position="339"/>
    </location>
</feature>
<reference evidence="2" key="1">
    <citation type="submission" date="2021-02" db="EMBL/GenBank/DDBJ databases">
        <authorList>
            <person name="Dougan E. K."/>
            <person name="Rhodes N."/>
            <person name="Thang M."/>
            <person name="Chan C."/>
        </authorList>
    </citation>
    <scope>NUCLEOTIDE SEQUENCE</scope>
</reference>
<accession>A0A812IIL0</accession>
<feature type="transmembrane region" description="Helical" evidence="1">
    <location>
        <begin position="20"/>
        <end position="40"/>
    </location>
</feature>
<gene>
    <name evidence="2" type="ORF">SNAT2548_LOCUS4101</name>
</gene>
<feature type="transmembrane region" description="Helical" evidence="1">
    <location>
        <begin position="231"/>
        <end position="251"/>
    </location>
</feature>
<keyword evidence="1" id="KW-0472">Membrane</keyword>
<organism evidence="2 3">
    <name type="scientific">Symbiodinium natans</name>
    <dbReference type="NCBI Taxonomy" id="878477"/>
    <lineage>
        <taxon>Eukaryota</taxon>
        <taxon>Sar</taxon>
        <taxon>Alveolata</taxon>
        <taxon>Dinophyceae</taxon>
        <taxon>Suessiales</taxon>
        <taxon>Symbiodiniaceae</taxon>
        <taxon>Symbiodinium</taxon>
    </lineage>
</organism>
<keyword evidence="1" id="KW-1133">Transmembrane helix</keyword>
<name>A0A812IIL0_9DINO</name>
<proteinExistence type="predicted"/>
<keyword evidence="3" id="KW-1185">Reference proteome</keyword>
<protein>
    <submittedName>
        <fullName evidence="2">Uncharacterized protein</fullName>
    </submittedName>
</protein>
<comment type="caution">
    <text evidence="2">The sequence shown here is derived from an EMBL/GenBank/DDBJ whole genome shotgun (WGS) entry which is preliminary data.</text>
</comment>
<evidence type="ECO:0000313" key="3">
    <source>
        <dbReference type="Proteomes" id="UP000604046"/>
    </source>
</evidence>
<dbReference type="EMBL" id="CAJNDS010000250">
    <property type="protein sequence ID" value="CAE7034195.1"/>
    <property type="molecule type" value="Genomic_DNA"/>
</dbReference>
<evidence type="ECO:0000256" key="1">
    <source>
        <dbReference type="SAM" id="Phobius"/>
    </source>
</evidence>
<dbReference type="AlphaFoldDB" id="A0A812IIL0"/>
<feature type="transmembrane region" description="Helical" evidence="1">
    <location>
        <begin position="272"/>
        <end position="300"/>
    </location>
</feature>
<keyword evidence="1" id="KW-0812">Transmembrane</keyword>
<evidence type="ECO:0000313" key="2">
    <source>
        <dbReference type="EMBL" id="CAE7034195.1"/>
    </source>
</evidence>
<sequence>MASFLMPSHLRSRNQQYLRFLVMCTLLWGSLEAFLLAWWVSFPYLSGMAQGLSSVGVTALVSAINGGLKRVGDRCFDLPKDLTTEVQVFALLPSFLFSTSLIAQSKSIAVLLLLALLDAGKALAMACISFAELVALYEAAENSEEPQDGQDHALRGGQSNCCGSINHKASVRKKLESVRAVLHKLRAFISSVEEMTAQQLREMHISSSDARQYGHFARSLSLLVTVELFETAVPVIYLMMSILLTSAPFGANRQYFLIFSDEEYAGAQGTLGLVWALLIELGVYLGLQVALLALTGVSFWEVTSVVIRQDFIYWSSLLVGAFQLWFVVLVEHGGCWFVLKWLRNALA</sequence>